<dbReference type="InterPro" id="IPR003439">
    <property type="entry name" value="ABC_transporter-like_ATP-bd"/>
</dbReference>
<dbReference type="Gene3D" id="3.40.50.300">
    <property type="entry name" value="P-loop containing nucleotide triphosphate hydrolases"/>
    <property type="match status" value="1"/>
</dbReference>
<dbReference type="SUPFAM" id="SSF52540">
    <property type="entry name" value="P-loop containing nucleoside triphosphate hydrolases"/>
    <property type="match status" value="1"/>
</dbReference>
<dbReference type="Pfam" id="PF00664">
    <property type="entry name" value="ABC_membrane"/>
    <property type="match status" value="1"/>
</dbReference>
<dbReference type="FunFam" id="3.40.50.300:FF:000287">
    <property type="entry name" value="Multidrug ABC transporter ATP-binding protein"/>
    <property type="match status" value="1"/>
</dbReference>
<comment type="caution">
    <text evidence="12">The sequence shown here is derived from an EMBL/GenBank/DDBJ whole genome shotgun (WGS) entry which is preliminary data.</text>
</comment>
<dbReference type="InterPro" id="IPR036640">
    <property type="entry name" value="ABC1_TM_sf"/>
</dbReference>
<evidence type="ECO:0000256" key="3">
    <source>
        <dbReference type="ARBA" id="ARBA00022475"/>
    </source>
</evidence>
<dbReference type="GO" id="GO:0016887">
    <property type="term" value="F:ATP hydrolysis activity"/>
    <property type="evidence" value="ECO:0007669"/>
    <property type="project" value="InterPro"/>
</dbReference>
<keyword evidence="8 9" id="KW-0472">Membrane</keyword>
<evidence type="ECO:0000256" key="7">
    <source>
        <dbReference type="ARBA" id="ARBA00022989"/>
    </source>
</evidence>
<dbReference type="CDD" id="cd18547">
    <property type="entry name" value="ABC_6TM_Tm288_like"/>
    <property type="match status" value="1"/>
</dbReference>
<dbReference type="InterPro" id="IPR011527">
    <property type="entry name" value="ABC1_TM_dom"/>
</dbReference>
<dbReference type="CDD" id="cd03254">
    <property type="entry name" value="ABCC_Glucan_exporter_like"/>
    <property type="match status" value="1"/>
</dbReference>
<dbReference type="InterPro" id="IPR039421">
    <property type="entry name" value="Type_1_exporter"/>
</dbReference>
<sequence>MARNKGMGGHGHSAAFERPNAKSSVILRRLWGYLSGYKWLLAAAAVLSLSSNLLALVGPKLSGYAIDAIRPGPGRVDFATVFKYAGQMLLFYLISAVLSYLLAALMVQLSRNVVYRLRKDLYDHLMKLPVRFFDTRAIGDVLSVLSYDVDTVSASLSNDLVQMLASAITVVGSFVMMLTISPQLILIFVVTIPISIVFTRYRSRRVRPLYRDRSQSLGDLNGFAEEMTGGLRTIKAYGREEVFQQRFEEKNQAACDANCRADTFASATGPTVNFINNLSLALVSIFGALLYMGGGISLGSVSSFVLYSRKFSGPINEFANILSELQSALAAAERVFRLLDEPEETPDAPEAAELAQVRGAVELREVRFGYSAGTPVLDGFTLSARPGQVVAIVGPTGAGKTTVINLLMRFYDADSGVITVDGSEIGSLTRASLRRAYSMVLQDTWLFSGTVYENLAYGKEGVTLAEVREAAKAARIDRFIQSLPQGYDTVLRDGGTNISKGQRQLLTIARAMLLDAPMLILDEATSNVDTRTERRIQAAMLRLMEGRTCFVIAHRLSTIQNADLIAVLREGAVAECGTHEELMRRGGYYSELYRAQFDCAEGAS</sequence>
<feature type="transmembrane region" description="Helical" evidence="9">
    <location>
        <begin position="37"/>
        <end position="57"/>
    </location>
</feature>
<evidence type="ECO:0000256" key="6">
    <source>
        <dbReference type="ARBA" id="ARBA00022840"/>
    </source>
</evidence>
<feature type="domain" description="ABC transporter" evidence="10">
    <location>
        <begin position="361"/>
        <end position="595"/>
    </location>
</feature>
<keyword evidence="7 9" id="KW-1133">Transmembrane helix</keyword>
<gene>
    <name evidence="12" type="ORF">H8S23_10570</name>
</gene>
<dbReference type="PANTHER" id="PTHR43394:SF1">
    <property type="entry name" value="ATP-BINDING CASSETTE SUB-FAMILY B MEMBER 10, MITOCHONDRIAL"/>
    <property type="match status" value="1"/>
</dbReference>
<feature type="transmembrane region" description="Helical" evidence="9">
    <location>
        <begin position="160"/>
        <end position="178"/>
    </location>
</feature>
<dbReference type="Gene3D" id="1.20.1560.10">
    <property type="entry name" value="ABC transporter type 1, transmembrane domain"/>
    <property type="match status" value="1"/>
</dbReference>
<comment type="subcellular location">
    <subcellularLocation>
        <location evidence="1">Cell membrane</location>
        <topology evidence="1">Multi-pass membrane protein</topology>
    </subcellularLocation>
</comment>
<keyword evidence="13" id="KW-1185">Reference proteome</keyword>
<dbReference type="SMART" id="SM00382">
    <property type="entry name" value="AAA"/>
    <property type="match status" value="1"/>
</dbReference>
<dbReference type="SUPFAM" id="SSF90123">
    <property type="entry name" value="ABC transporter transmembrane region"/>
    <property type="match status" value="1"/>
</dbReference>
<evidence type="ECO:0000256" key="2">
    <source>
        <dbReference type="ARBA" id="ARBA00022448"/>
    </source>
</evidence>
<dbReference type="PROSITE" id="PS00211">
    <property type="entry name" value="ABC_TRANSPORTER_1"/>
    <property type="match status" value="1"/>
</dbReference>
<dbReference type="PROSITE" id="PS50893">
    <property type="entry name" value="ABC_TRANSPORTER_2"/>
    <property type="match status" value="1"/>
</dbReference>
<dbReference type="PANTHER" id="PTHR43394">
    <property type="entry name" value="ATP-DEPENDENT PERMEASE MDL1, MITOCHONDRIAL"/>
    <property type="match status" value="1"/>
</dbReference>
<keyword evidence="5" id="KW-0547">Nucleotide-binding</keyword>
<organism evidence="12 13">
    <name type="scientific">Anaerofilum hominis</name>
    <dbReference type="NCBI Taxonomy" id="2763016"/>
    <lineage>
        <taxon>Bacteria</taxon>
        <taxon>Bacillati</taxon>
        <taxon>Bacillota</taxon>
        <taxon>Clostridia</taxon>
        <taxon>Eubacteriales</taxon>
        <taxon>Oscillospiraceae</taxon>
        <taxon>Anaerofilum</taxon>
    </lineage>
</organism>
<feature type="domain" description="ABC transmembrane type-1" evidence="11">
    <location>
        <begin position="42"/>
        <end position="327"/>
    </location>
</feature>
<evidence type="ECO:0000313" key="13">
    <source>
        <dbReference type="Proteomes" id="UP000659630"/>
    </source>
</evidence>
<name>A0A923IAL0_9FIRM</name>
<evidence type="ECO:0000259" key="11">
    <source>
        <dbReference type="PROSITE" id="PS50929"/>
    </source>
</evidence>
<dbReference type="Proteomes" id="UP000659630">
    <property type="component" value="Unassembled WGS sequence"/>
</dbReference>
<protein>
    <submittedName>
        <fullName evidence="12">ABC transporter ATP-binding protein</fullName>
    </submittedName>
</protein>
<keyword evidence="6 12" id="KW-0067">ATP-binding</keyword>
<evidence type="ECO:0000256" key="8">
    <source>
        <dbReference type="ARBA" id="ARBA00023136"/>
    </source>
</evidence>
<dbReference type="GO" id="GO:0015421">
    <property type="term" value="F:ABC-type oligopeptide transporter activity"/>
    <property type="evidence" value="ECO:0007669"/>
    <property type="project" value="TreeGrafter"/>
</dbReference>
<evidence type="ECO:0000256" key="1">
    <source>
        <dbReference type="ARBA" id="ARBA00004651"/>
    </source>
</evidence>
<feature type="transmembrane region" description="Helical" evidence="9">
    <location>
        <begin position="280"/>
        <end position="307"/>
    </location>
</feature>
<keyword evidence="3" id="KW-1003">Cell membrane</keyword>
<dbReference type="GO" id="GO:0005886">
    <property type="term" value="C:plasma membrane"/>
    <property type="evidence" value="ECO:0007669"/>
    <property type="project" value="UniProtKB-SubCell"/>
</dbReference>
<keyword evidence="4 9" id="KW-0812">Transmembrane</keyword>
<evidence type="ECO:0000259" key="10">
    <source>
        <dbReference type="PROSITE" id="PS50893"/>
    </source>
</evidence>
<accession>A0A923IAL0</accession>
<dbReference type="RefSeq" id="WP_186888327.1">
    <property type="nucleotide sequence ID" value="NZ_JACONZ010000004.1"/>
</dbReference>
<evidence type="ECO:0000256" key="4">
    <source>
        <dbReference type="ARBA" id="ARBA00022692"/>
    </source>
</evidence>
<dbReference type="InterPro" id="IPR017871">
    <property type="entry name" value="ABC_transporter-like_CS"/>
</dbReference>
<dbReference type="EMBL" id="JACONZ010000004">
    <property type="protein sequence ID" value="MBC5581952.1"/>
    <property type="molecule type" value="Genomic_DNA"/>
</dbReference>
<dbReference type="InterPro" id="IPR027417">
    <property type="entry name" value="P-loop_NTPase"/>
</dbReference>
<dbReference type="InterPro" id="IPR003593">
    <property type="entry name" value="AAA+_ATPase"/>
</dbReference>
<evidence type="ECO:0000256" key="5">
    <source>
        <dbReference type="ARBA" id="ARBA00022741"/>
    </source>
</evidence>
<evidence type="ECO:0000256" key="9">
    <source>
        <dbReference type="SAM" id="Phobius"/>
    </source>
</evidence>
<dbReference type="Pfam" id="PF00005">
    <property type="entry name" value="ABC_tran"/>
    <property type="match status" value="1"/>
</dbReference>
<proteinExistence type="predicted"/>
<reference evidence="12" key="1">
    <citation type="submission" date="2020-08" db="EMBL/GenBank/DDBJ databases">
        <title>Genome public.</title>
        <authorList>
            <person name="Liu C."/>
            <person name="Sun Q."/>
        </authorList>
    </citation>
    <scope>NUCLEOTIDE SEQUENCE</scope>
    <source>
        <strain evidence="12">BX8</strain>
    </source>
</reference>
<dbReference type="AlphaFoldDB" id="A0A923IAL0"/>
<feature type="transmembrane region" description="Helical" evidence="9">
    <location>
        <begin position="184"/>
        <end position="201"/>
    </location>
</feature>
<dbReference type="GO" id="GO:0005524">
    <property type="term" value="F:ATP binding"/>
    <property type="evidence" value="ECO:0007669"/>
    <property type="project" value="UniProtKB-KW"/>
</dbReference>
<dbReference type="FunFam" id="1.20.1560.10:FF:000011">
    <property type="entry name" value="Multidrug ABC transporter ATP-binding protein"/>
    <property type="match status" value="1"/>
</dbReference>
<dbReference type="PROSITE" id="PS50929">
    <property type="entry name" value="ABC_TM1F"/>
    <property type="match status" value="1"/>
</dbReference>
<evidence type="ECO:0000313" key="12">
    <source>
        <dbReference type="EMBL" id="MBC5581952.1"/>
    </source>
</evidence>
<feature type="transmembrane region" description="Helical" evidence="9">
    <location>
        <begin position="89"/>
        <end position="109"/>
    </location>
</feature>
<keyword evidence="2" id="KW-0813">Transport</keyword>